<dbReference type="Proteomes" id="UP000799755">
    <property type="component" value="Unassembled WGS sequence"/>
</dbReference>
<evidence type="ECO:0000313" key="2">
    <source>
        <dbReference type="Proteomes" id="UP000799755"/>
    </source>
</evidence>
<dbReference type="EMBL" id="MU003507">
    <property type="protein sequence ID" value="KAF2470686.1"/>
    <property type="molecule type" value="Genomic_DNA"/>
</dbReference>
<evidence type="ECO:0000313" key="1">
    <source>
        <dbReference type="EMBL" id="KAF2470686.1"/>
    </source>
</evidence>
<keyword evidence="2" id="KW-1185">Reference proteome</keyword>
<gene>
    <name evidence="1" type="ORF">BDR25DRAFT_355157</name>
</gene>
<sequence>MRDKIPAYDTSRSLRINRIFSLHLQCSQAMLECGPRSTLHLYLYNLCSPEVDLHHTYREPTSSAQADRLLKAFHFSKWPAIRMVQDPWLEIYGFQIDKYLTLCENKIFLDIVLAPMIMPTNCYLSKDSYQNEDLLRFTRTCIRFEPSAVRLTRICGNTHHRDFMSKGVASNDANNNTRAKAIHHSQYQPRMKIISTSHRAPNPRSMRVMKSFKGYFQRPRIRTRSEYWLPEVGDGDILSLLTTSQMHLTSRDPSVTNQYPDNSCLPGHLVTVRKRDNSKQIRMKGQNMPRKWLKLLNSKISLNYMYVLSYYGGVKGKTDHVKQRGLVFVQYGFVTFFFHSDKAVYITTDMSFDVQSLLEKHKRSKCFKYSTTGLDMNSILPPAWKSILAISFSPNYGMQFHYYLPHISDSVTDYYTEKSWVAYDVYDEKEERTPFLSRIWSCPSFMTATFQFYPSFVELSKQLSTKKSSSIETMIKGAKLAKNKEGEGVSTREACVGVVEEN</sequence>
<name>A0ACB6QUS4_9PLEO</name>
<protein>
    <submittedName>
        <fullName evidence="1">Uncharacterized protein</fullName>
    </submittedName>
</protein>
<organism evidence="1 2">
    <name type="scientific">Lindgomyces ingoldianus</name>
    <dbReference type="NCBI Taxonomy" id="673940"/>
    <lineage>
        <taxon>Eukaryota</taxon>
        <taxon>Fungi</taxon>
        <taxon>Dikarya</taxon>
        <taxon>Ascomycota</taxon>
        <taxon>Pezizomycotina</taxon>
        <taxon>Dothideomycetes</taxon>
        <taxon>Pleosporomycetidae</taxon>
        <taxon>Pleosporales</taxon>
        <taxon>Lindgomycetaceae</taxon>
        <taxon>Lindgomyces</taxon>
    </lineage>
</organism>
<accession>A0ACB6QUS4</accession>
<reference evidence="1" key="1">
    <citation type="journal article" date="2020" name="Stud. Mycol.">
        <title>101 Dothideomycetes genomes: a test case for predicting lifestyles and emergence of pathogens.</title>
        <authorList>
            <person name="Haridas S."/>
            <person name="Albert R."/>
            <person name="Binder M."/>
            <person name="Bloem J."/>
            <person name="Labutti K."/>
            <person name="Salamov A."/>
            <person name="Andreopoulos B."/>
            <person name="Baker S."/>
            <person name="Barry K."/>
            <person name="Bills G."/>
            <person name="Bluhm B."/>
            <person name="Cannon C."/>
            <person name="Castanera R."/>
            <person name="Culley D."/>
            <person name="Daum C."/>
            <person name="Ezra D."/>
            <person name="Gonzalez J."/>
            <person name="Henrissat B."/>
            <person name="Kuo A."/>
            <person name="Liang C."/>
            <person name="Lipzen A."/>
            <person name="Lutzoni F."/>
            <person name="Magnuson J."/>
            <person name="Mondo S."/>
            <person name="Nolan M."/>
            <person name="Ohm R."/>
            <person name="Pangilinan J."/>
            <person name="Park H.-J."/>
            <person name="Ramirez L."/>
            <person name="Alfaro M."/>
            <person name="Sun H."/>
            <person name="Tritt A."/>
            <person name="Yoshinaga Y."/>
            <person name="Zwiers L.-H."/>
            <person name="Turgeon B."/>
            <person name="Goodwin S."/>
            <person name="Spatafora J."/>
            <person name="Crous P."/>
            <person name="Grigoriev I."/>
        </authorList>
    </citation>
    <scope>NUCLEOTIDE SEQUENCE</scope>
    <source>
        <strain evidence="1">ATCC 200398</strain>
    </source>
</reference>
<comment type="caution">
    <text evidence="1">The sequence shown here is derived from an EMBL/GenBank/DDBJ whole genome shotgun (WGS) entry which is preliminary data.</text>
</comment>
<proteinExistence type="predicted"/>